<dbReference type="EMBL" id="ML992502">
    <property type="protein sequence ID" value="KAF2227155.1"/>
    <property type="molecule type" value="Genomic_DNA"/>
</dbReference>
<proteinExistence type="predicted"/>
<sequence>MRVLLLGATGNVGSRLVPALLTHGHSVVAYVRSSSKLESILPASVFQQLIVVQGDASDSAAINKAILNNKCDAVVNTAGVAAAAPWGKSDLPIIFRAVLDAARKASEERGSPLRVWFLAGMGVLNYPGTESLLSNYMPVFLEHRQNYQLLKSLPPNVIDWSMLCPMTMVPESSDLTVPTKTAQGRLIAAANMPPAWNHSWLRHIPLISKTLTIMMNASRYTTTLEQNAELIAADLESRESKWSGATVGVIDASK</sequence>
<organism evidence="2 3">
    <name type="scientific">Elsinoe ampelina</name>
    <dbReference type="NCBI Taxonomy" id="302913"/>
    <lineage>
        <taxon>Eukaryota</taxon>
        <taxon>Fungi</taxon>
        <taxon>Dikarya</taxon>
        <taxon>Ascomycota</taxon>
        <taxon>Pezizomycotina</taxon>
        <taxon>Dothideomycetes</taxon>
        <taxon>Dothideomycetidae</taxon>
        <taxon>Myriangiales</taxon>
        <taxon>Elsinoaceae</taxon>
        <taxon>Elsinoe</taxon>
    </lineage>
</organism>
<gene>
    <name evidence="2" type="ORF">BDZ85DRAFT_59239</name>
</gene>
<dbReference type="PANTHER" id="PTHR43355">
    <property type="entry name" value="FLAVIN REDUCTASE (NADPH)"/>
    <property type="match status" value="1"/>
</dbReference>
<dbReference type="InterPro" id="IPR036291">
    <property type="entry name" value="NAD(P)-bd_dom_sf"/>
</dbReference>
<evidence type="ECO:0000313" key="2">
    <source>
        <dbReference type="EMBL" id="KAF2227155.1"/>
    </source>
</evidence>
<feature type="domain" description="NAD(P)-binding" evidence="1">
    <location>
        <begin position="7"/>
        <end position="171"/>
    </location>
</feature>
<dbReference type="GO" id="GO:0016646">
    <property type="term" value="F:oxidoreductase activity, acting on the CH-NH group of donors, NAD or NADP as acceptor"/>
    <property type="evidence" value="ECO:0007669"/>
    <property type="project" value="TreeGrafter"/>
</dbReference>
<dbReference type="SUPFAM" id="SSF51735">
    <property type="entry name" value="NAD(P)-binding Rossmann-fold domains"/>
    <property type="match status" value="1"/>
</dbReference>
<dbReference type="InterPro" id="IPR051606">
    <property type="entry name" value="Polyketide_Oxido-like"/>
</dbReference>
<dbReference type="AlphaFoldDB" id="A0A6A6GN27"/>
<keyword evidence="3" id="KW-1185">Reference proteome</keyword>
<evidence type="ECO:0000313" key="3">
    <source>
        <dbReference type="Proteomes" id="UP000799538"/>
    </source>
</evidence>
<dbReference type="Proteomes" id="UP000799538">
    <property type="component" value="Unassembled WGS sequence"/>
</dbReference>
<name>A0A6A6GN27_9PEZI</name>
<dbReference type="OrthoDB" id="10254221at2759"/>
<dbReference type="Gene3D" id="3.40.50.720">
    <property type="entry name" value="NAD(P)-binding Rossmann-like Domain"/>
    <property type="match status" value="1"/>
</dbReference>
<evidence type="ECO:0000259" key="1">
    <source>
        <dbReference type="Pfam" id="PF13460"/>
    </source>
</evidence>
<reference evidence="3" key="1">
    <citation type="journal article" date="2020" name="Stud. Mycol.">
        <title>101 Dothideomycetes genomes: A test case for predicting lifestyles and emergence of pathogens.</title>
        <authorList>
            <person name="Haridas S."/>
            <person name="Albert R."/>
            <person name="Binder M."/>
            <person name="Bloem J."/>
            <person name="LaButti K."/>
            <person name="Salamov A."/>
            <person name="Andreopoulos B."/>
            <person name="Baker S."/>
            <person name="Barry K."/>
            <person name="Bills G."/>
            <person name="Bluhm B."/>
            <person name="Cannon C."/>
            <person name="Castanera R."/>
            <person name="Culley D."/>
            <person name="Daum C."/>
            <person name="Ezra D."/>
            <person name="Gonzalez J."/>
            <person name="Henrissat B."/>
            <person name="Kuo A."/>
            <person name="Liang C."/>
            <person name="Lipzen A."/>
            <person name="Lutzoni F."/>
            <person name="Magnuson J."/>
            <person name="Mondo S."/>
            <person name="Nolan M."/>
            <person name="Ohm R."/>
            <person name="Pangilinan J."/>
            <person name="Park H.-J."/>
            <person name="Ramirez L."/>
            <person name="Alfaro M."/>
            <person name="Sun H."/>
            <person name="Tritt A."/>
            <person name="Yoshinaga Y."/>
            <person name="Zwiers L.-H."/>
            <person name="Turgeon B."/>
            <person name="Goodwin S."/>
            <person name="Spatafora J."/>
            <person name="Crous P."/>
            <person name="Grigoriev I."/>
        </authorList>
    </citation>
    <scope>NUCLEOTIDE SEQUENCE [LARGE SCALE GENOMIC DNA]</scope>
    <source>
        <strain evidence="3">CECT 20119</strain>
    </source>
</reference>
<dbReference type="Pfam" id="PF13460">
    <property type="entry name" value="NAD_binding_10"/>
    <property type="match status" value="1"/>
</dbReference>
<dbReference type="InterPro" id="IPR016040">
    <property type="entry name" value="NAD(P)-bd_dom"/>
</dbReference>
<protein>
    <recommendedName>
        <fullName evidence="1">NAD(P)-binding domain-containing protein</fullName>
    </recommendedName>
</protein>
<accession>A0A6A6GN27</accession>
<dbReference type="PANTHER" id="PTHR43355:SF7">
    <property type="entry name" value="NAD(P)-BINDING DOMAIN-CONTAINING PROTEIN"/>
    <property type="match status" value="1"/>
</dbReference>